<organism evidence="3 4">
    <name type="scientific">Microbacterium telephonicum</name>
    <dbReference type="NCBI Taxonomy" id="1714841"/>
    <lineage>
        <taxon>Bacteria</taxon>
        <taxon>Bacillati</taxon>
        <taxon>Actinomycetota</taxon>
        <taxon>Actinomycetes</taxon>
        <taxon>Micrococcales</taxon>
        <taxon>Microbacteriaceae</taxon>
        <taxon>Microbacterium</taxon>
    </lineage>
</organism>
<dbReference type="AlphaFoldDB" id="A0A498BV95"/>
<proteinExistence type="predicted"/>
<evidence type="ECO:0000256" key="1">
    <source>
        <dbReference type="SAM" id="Phobius"/>
    </source>
</evidence>
<comment type="caution">
    <text evidence="3">The sequence shown here is derived from an EMBL/GenBank/DDBJ whole genome shotgun (WGS) entry which is preliminary data.</text>
</comment>
<dbReference type="Pfam" id="PF08666">
    <property type="entry name" value="SAF"/>
    <property type="match status" value="1"/>
</dbReference>
<dbReference type="SMART" id="SM00858">
    <property type="entry name" value="SAF"/>
    <property type="match status" value="1"/>
</dbReference>
<name>A0A498BV95_9MICO</name>
<reference evidence="3 4" key="1">
    <citation type="journal article" date="2015" name="Stand. Genomic Sci.">
        <title>Genomic Encyclopedia of Bacterial and Archaeal Type Strains, Phase III: the genomes of soil and plant-associated and newly described type strains.</title>
        <authorList>
            <person name="Whitman W.B."/>
            <person name="Woyke T."/>
            <person name="Klenk H.P."/>
            <person name="Zhou Y."/>
            <person name="Lilburn T.G."/>
            <person name="Beck B.J."/>
            <person name="De Vos P."/>
            <person name="Vandamme P."/>
            <person name="Eisen J.A."/>
            <person name="Garrity G."/>
            <person name="Hugenholtz P."/>
            <person name="Kyrpides N.C."/>
        </authorList>
    </citation>
    <scope>NUCLEOTIDE SEQUENCE [LARGE SCALE GENOMIC DNA]</scope>
    <source>
        <strain evidence="3 4">S2T63</strain>
    </source>
</reference>
<gene>
    <name evidence="3" type="ORF">C7474_2310</name>
</gene>
<keyword evidence="3" id="KW-0282">Flagellum</keyword>
<sequence>MVPMTAVETVRPRARAFWADTRFVLGIVLIVASIAGVWAVVAAARTTVPVFAATRTIVPGEAVSGDDLRVVEVALGQVGDAYAAPGLLAPGAVATRTIESGELVPRSAVGDPAAARTTTVVVDSATDVPAAIAPGAVVELWAAAPLDGGRFDTPRILVSAATVAAVAVDDGVVSNAGASLELVIDRADVADTLAAVAAGSSLSVVPVAGVDTTAAREAQTGTSP</sequence>
<keyword evidence="1" id="KW-1133">Transmembrane helix</keyword>
<dbReference type="InterPro" id="IPR013974">
    <property type="entry name" value="SAF"/>
</dbReference>
<evidence type="ECO:0000313" key="4">
    <source>
        <dbReference type="Proteomes" id="UP000273158"/>
    </source>
</evidence>
<keyword evidence="1" id="KW-0472">Membrane</keyword>
<keyword evidence="3" id="KW-0969">Cilium</keyword>
<evidence type="ECO:0000313" key="3">
    <source>
        <dbReference type="EMBL" id="RLK47713.1"/>
    </source>
</evidence>
<accession>A0A498BV95</accession>
<protein>
    <submittedName>
        <fullName evidence="3">Flagellar basal body P-ring formation chaperone FlgA</fullName>
    </submittedName>
</protein>
<keyword evidence="4" id="KW-1185">Reference proteome</keyword>
<dbReference type="CDD" id="cd11614">
    <property type="entry name" value="SAF_CpaB_FlgA_like"/>
    <property type="match status" value="1"/>
</dbReference>
<feature type="transmembrane region" description="Helical" evidence="1">
    <location>
        <begin position="23"/>
        <end position="44"/>
    </location>
</feature>
<feature type="domain" description="SAF" evidence="2">
    <location>
        <begin position="48"/>
        <end position="110"/>
    </location>
</feature>
<keyword evidence="1" id="KW-0812">Transmembrane</keyword>
<evidence type="ECO:0000259" key="2">
    <source>
        <dbReference type="SMART" id="SM00858"/>
    </source>
</evidence>
<dbReference type="Proteomes" id="UP000273158">
    <property type="component" value="Unassembled WGS sequence"/>
</dbReference>
<keyword evidence="3" id="KW-0966">Cell projection</keyword>
<dbReference type="EMBL" id="RCDB01000003">
    <property type="protein sequence ID" value="RLK47713.1"/>
    <property type="molecule type" value="Genomic_DNA"/>
</dbReference>